<feature type="region of interest" description="Disordered" evidence="1">
    <location>
        <begin position="1"/>
        <end position="41"/>
    </location>
</feature>
<name>A0A0A9ARC6_ARUDO</name>
<evidence type="ECO:0000313" key="2">
    <source>
        <dbReference type="EMBL" id="JAD54319.1"/>
    </source>
</evidence>
<reference evidence="2" key="1">
    <citation type="submission" date="2014-09" db="EMBL/GenBank/DDBJ databases">
        <authorList>
            <person name="Magalhaes I.L.F."/>
            <person name="Oliveira U."/>
            <person name="Santos F.R."/>
            <person name="Vidigal T.H.D.A."/>
            <person name="Brescovit A.D."/>
            <person name="Santos A.J."/>
        </authorList>
    </citation>
    <scope>NUCLEOTIDE SEQUENCE</scope>
    <source>
        <tissue evidence="2">Shoot tissue taken approximately 20 cm above the soil surface</tissue>
    </source>
</reference>
<organism evidence="2">
    <name type="scientific">Arundo donax</name>
    <name type="common">Giant reed</name>
    <name type="synonym">Donax arundinaceus</name>
    <dbReference type="NCBI Taxonomy" id="35708"/>
    <lineage>
        <taxon>Eukaryota</taxon>
        <taxon>Viridiplantae</taxon>
        <taxon>Streptophyta</taxon>
        <taxon>Embryophyta</taxon>
        <taxon>Tracheophyta</taxon>
        <taxon>Spermatophyta</taxon>
        <taxon>Magnoliopsida</taxon>
        <taxon>Liliopsida</taxon>
        <taxon>Poales</taxon>
        <taxon>Poaceae</taxon>
        <taxon>PACMAD clade</taxon>
        <taxon>Arundinoideae</taxon>
        <taxon>Arundineae</taxon>
        <taxon>Arundo</taxon>
    </lineage>
</organism>
<protein>
    <submittedName>
        <fullName evidence="2">Uncharacterized protein</fullName>
    </submittedName>
</protein>
<dbReference type="AlphaFoldDB" id="A0A0A9ARC6"/>
<sequence>MVAPEGKRQGGLKTTTDDVERRDGGYGKRPQLAAGKKEIFI</sequence>
<proteinExistence type="predicted"/>
<evidence type="ECO:0000256" key="1">
    <source>
        <dbReference type="SAM" id="MobiDB-lite"/>
    </source>
</evidence>
<dbReference type="EMBL" id="GBRH01243576">
    <property type="protein sequence ID" value="JAD54319.1"/>
    <property type="molecule type" value="Transcribed_RNA"/>
</dbReference>
<feature type="compositionally biased region" description="Basic and acidic residues" evidence="1">
    <location>
        <begin position="15"/>
        <end position="26"/>
    </location>
</feature>
<reference evidence="2" key="2">
    <citation type="journal article" date="2015" name="Data Brief">
        <title>Shoot transcriptome of the giant reed, Arundo donax.</title>
        <authorList>
            <person name="Barrero R.A."/>
            <person name="Guerrero F.D."/>
            <person name="Moolhuijzen P."/>
            <person name="Goolsby J.A."/>
            <person name="Tidwell J."/>
            <person name="Bellgard S.E."/>
            <person name="Bellgard M.I."/>
        </authorList>
    </citation>
    <scope>NUCLEOTIDE SEQUENCE</scope>
    <source>
        <tissue evidence="2">Shoot tissue taken approximately 20 cm above the soil surface</tissue>
    </source>
</reference>
<accession>A0A0A9ARC6</accession>